<reference evidence="7 8" key="1">
    <citation type="submission" date="2020-08" db="EMBL/GenBank/DDBJ databases">
        <title>A Genomic Blueprint of the Chicken Gut Microbiome.</title>
        <authorList>
            <person name="Gilroy R."/>
            <person name="Ravi A."/>
            <person name="Getino M."/>
            <person name="Pursley I."/>
            <person name="Horton D.L."/>
            <person name="Alikhan N.-F."/>
            <person name="Baker D."/>
            <person name="Gharbi K."/>
            <person name="Hall N."/>
            <person name="Watson M."/>
            <person name="Adriaenssens E.M."/>
            <person name="Foster-Nyarko E."/>
            <person name="Jarju S."/>
            <person name="Secka A."/>
            <person name="Antonio M."/>
            <person name="Oren A."/>
            <person name="Chaudhuri R."/>
            <person name="La Ragione R.M."/>
            <person name="Hildebrand F."/>
            <person name="Pallen M.J."/>
        </authorList>
    </citation>
    <scope>NUCLEOTIDE SEQUENCE [LARGE SCALE GENOMIC DNA]</scope>
    <source>
        <strain evidence="7 8">Sa1YVA5</strain>
    </source>
</reference>
<dbReference type="GO" id="GO:0034755">
    <property type="term" value="P:iron ion transmembrane transport"/>
    <property type="evidence" value="ECO:0007669"/>
    <property type="project" value="TreeGrafter"/>
</dbReference>
<evidence type="ECO:0000313" key="7">
    <source>
        <dbReference type="EMBL" id="MBD8030829.1"/>
    </source>
</evidence>
<keyword evidence="2 6" id="KW-0812">Transmembrane</keyword>
<dbReference type="EMBL" id="JACSPR010000008">
    <property type="protein sequence ID" value="MBD8030829.1"/>
    <property type="molecule type" value="Genomic_DNA"/>
</dbReference>
<keyword evidence="3 6" id="KW-1133">Transmembrane helix</keyword>
<comment type="subcellular location">
    <subcellularLocation>
        <location evidence="1">Membrane</location>
        <topology evidence="1">Multi-pass membrane protein</topology>
    </subcellularLocation>
</comment>
<dbReference type="AlphaFoldDB" id="A0A8I0LG66"/>
<dbReference type="PANTHER" id="PTHR11706:SF2">
    <property type="entry name" value="TRANSPORTER PROTEIN"/>
    <property type="match status" value="1"/>
</dbReference>
<feature type="transmembrane region" description="Helical" evidence="6">
    <location>
        <begin position="356"/>
        <end position="373"/>
    </location>
</feature>
<feature type="transmembrane region" description="Helical" evidence="6">
    <location>
        <begin position="415"/>
        <end position="438"/>
    </location>
</feature>
<evidence type="ECO:0000256" key="6">
    <source>
        <dbReference type="SAM" id="Phobius"/>
    </source>
</evidence>
<organism evidence="7 8">
    <name type="scientific">Corynebacterium gallinarum</name>
    <dbReference type="NCBI Taxonomy" id="2762214"/>
    <lineage>
        <taxon>Bacteria</taxon>
        <taxon>Bacillati</taxon>
        <taxon>Actinomycetota</taxon>
        <taxon>Actinomycetes</taxon>
        <taxon>Mycobacteriales</taxon>
        <taxon>Corynebacteriaceae</taxon>
        <taxon>Corynebacterium</taxon>
    </lineage>
</organism>
<keyword evidence="4 6" id="KW-0472">Membrane</keyword>
<evidence type="ECO:0000256" key="3">
    <source>
        <dbReference type="ARBA" id="ARBA00022989"/>
    </source>
</evidence>
<feature type="transmembrane region" description="Helical" evidence="6">
    <location>
        <begin position="228"/>
        <end position="248"/>
    </location>
</feature>
<dbReference type="Proteomes" id="UP000650224">
    <property type="component" value="Unassembled WGS sequence"/>
</dbReference>
<feature type="transmembrane region" description="Helical" evidence="6">
    <location>
        <begin position="379"/>
        <end position="403"/>
    </location>
</feature>
<proteinExistence type="predicted"/>
<comment type="caution">
    <text evidence="7">The sequence shown here is derived from an EMBL/GenBank/DDBJ whole genome shotgun (WGS) entry which is preliminary data.</text>
</comment>
<evidence type="ECO:0000313" key="8">
    <source>
        <dbReference type="Proteomes" id="UP000650224"/>
    </source>
</evidence>
<feature type="transmembrane region" description="Helical" evidence="6">
    <location>
        <begin position="190"/>
        <end position="208"/>
    </location>
</feature>
<feature type="region of interest" description="Disordered" evidence="5">
    <location>
        <begin position="1"/>
        <end position="45"/>
    </location>
</feature>
<dbReference type="GO" id="GO:0015086">
    <property type="term" value="F:cadmium ion transmembrane transporter activity"/>
    <property type="evidence" value="ECO:0007669"/>
    <property type="project" value="TreeGrafter"/>
</dbReference>
<protein>
    <submittedName>
        <fullName evidence="7">Divalent metal cation transporter</fullName>
    </submittedName>
</protein>
<dbReference type="GO" id="GO:0005384">
    <property type="term" value="F:manganese ion transmembrane transporter activity"/>
    <property type="evidence" value="ECO:0007669"/>
    <property type="project" value="TreeGrafter"/>
</dbReference>
<feature type="transmembrane region" description="Helical" evidence="6">
    <location>
        <begin position="55"/>
        <end position="74"/>
    </location>
</feature>
<feature type="transmembrane region" description="Helical" evidence="6">
    <location>
        <begin position="86"/>
        <end position="107"/>
    </location>
</feature>
<feature type="transmembrane region" description="Helical" evidence="6">
    <location>
        <begin position="317"/>
        <end position="344"/>
    </location>
</feature>
<evidence type="ECO:0000256" key="4">
    <source>
        <dbReference type="ARBA" id="ARBA00023136"/>
    </source>
</evidence>
<evidence type="ECO:0000256" key="1">
    <source>
        <dbReference type="ARBA" id="ARBA00004141"/>
    </source>
</evidence>
<name>A0A8I0LG66_9CORY</name>
<dbReference type="Pfam" id="PF01566">
    <property type="entry name" value="Nramp"/>
    <property type="match status" value="1"/>
</dbReference>
<dbReference type="InterPro" id="IPR001046">
    <property type="entry name" value="NRAMP_fam"/>
</dbReference>
<feature type="transmembrane region" description="Helical" evidence="6">
    <location>
        <begin position="269"/>
        <end position="297"/>
    </location>
</feature>
<keyword evidence="8" id="KW-1185">Reference proteome</keyword>
<gene>
    <name evidence="7" type="ORF">H9627_10940</name>
</gene>
<evidence type="ECO:0000256" key="5">
    <source>
        <dbReference type="SAM" id="MobiDB-lite"/>
    </source>
</evidence>
<feature type="compositionally biased region" description="Polar residues" evidence="5">
    <location>
        <begin position="10"/>
        <end position="22"/>
    </location>
</feature>
<sequence length="449" mass="46513">MSRGVGAVSEKNNALPTTNDTTPEGAGASADAHTDTRRATSPTLKQAAVGATSRSALMGAVFLMATSAIGPGFLTQTAVFTNQLGAAFAFAILVSILIDIAVQLNVWRVIGVSGLRAQELGNTVLPGLGWVLAVLVCVGGAVFNIGNIAGGGLGLNALLGLDVKIGGVITAAIAIAIFLFKRLGAALDKFLVFLGAIMIILTIYVAFVSQPPVGEALRNAVLPETVDWLVITTLVGGTVGGYITYAGAHRMLDSGKTGPENVRAVATSSVTGILITGVMRVVLFLAVLGVVAGGVTLSTDGNPAAEAFQHAAGEAGLRIFGAVLWAASISSVIGASYTSATFLVKNKPETRRLQNWVTIIFILLSCTVFIFLGTAPALLLVFAGAFNGLVLPIGFTLMIYVAIFRQKDLLRGYKYPLWLIIIGLIGLAIAWFLAYVSFGGVFDLLTPTS</sequence>
<dbReference type="PANTHER" id="PTHR11706">
    <property type="entry name" value="SOLUTE CARRIER PROTEIN FAMILY 11 MEMBER"/>
    <property type="match status" value="1"/>
</dbReference>
<feature type="transmembrane region" description="Helical" evidence="6">
    <location>
        <begin position="155"/>
        <end position="178"/>
    </location>
</feature>
<feature type="transmembrane region" description="Helical" evidence="6">
    <location>
        <begin position="128"/>
        <end position="149"/>
    </location>
</feature>
<accession>A0A8I0LG66</accession>
<dbReference type="GO" id="GO:0005886">
    <property type="term" value="C:plasma membrane"/>
    <property type="evidence" value="ECO:0007669"/>
    <property type="project" value="TreeGrafter"/>
</dbReference>
<evidence type="ECO:0000256" key="2">
    <source>
        <dbReference type="ARBA" id="ARBA00022692"/>
    </source>
</evidence>